<dbReference type="Gene3D" id="3.20.20.150">
    <property type="entry name" value="Divalent-metal-dependent TIM barrel enzymes"/>
    <property type="match status" value="1"/>
</dbReference>
<feature type="domain" description="Xylose isomerase-like TIM barrel" evidence="1">
    <location>
        <begin position="20"/>
        <end position="263"/>
    </location>
</feature>
<dbReference type="SUPFAM" id="SSF51658">
    <property type="entry name" value="Xylose isomerase-like"/>
    <property type="match status" value="1"/>
</dbReference>
<protein>
    <submittedName>
        <fullName evidence="2">TIM barrel protein</fullName>
    </submittedName>
</protein>
<dbReference type="PANTHER" id="PTHR12110:SF41">
    <property type="entry name" value="INOSOSE DEHYDRATASE"/>
    <property type="match status" value="1"/>
</dbReference>
<sequence length="267" mass="30761">MKKSLCSSGFKDWPIEKVLEWVEPLGLDGLELWMGHIERYQEEQGPLDKLREKLQRQGLSIPAISGYTTFSGGFSGERDLVHEFTSMKRNMDVARQLHCPLIRTFVGHLSSRKASPEQWGQIVSDIKKIMHAAEQYEVDVAVEVHYDTFADNTESVLKLLEEVSHPRLAVVFDGANLNVERINQMEALPILYPHVKHVHLKNYSWDHSNLYTSIPVPIFEGDIDNRALLQELARRGYDGFISLEYFGDKKEANIEKSLESWKEFEMI</sequence>
<evidence type="ECO:0000259" key="1">
    <source>
        <dbReference type="Pfam" id="PF01261"/>
    </source>
</evidence>
<dbReference type="PANTHER" id="PTHR12110">
    <property type="entry name" value="HYDROXYPYRUVATE ISOMERASE"/>
    <property type="match status" value="1"/>
</dbReference>
<comment type="caution">
    <text evidence="2">The sequence shown here is derived from an EMBL/GenBank/DDBJ whole genome shotgun (WGS) entry which is preliminary data.</text>
</comment>
<dbReference type="Proteomes" id="UP000450917">
    <property type="component" value="Unassembled WGS sequence"/>
</dbReference>
<proteinExistence type="predicted"/>
<dbReference type="AlphaFoldDB" id="A0A7X3CSH1"/>
<evidence type="ECO:0000313" key="2">
    <source>
        <dbReference type="EMBL" id="MUG70002.1"/>
    </source>
</evidence>
<gene>
    <name evidence="2" type="ORF">GNP93_04850</name>
</gene>
<accession>A0A7X3CSH1</accession>
<keyword evidence="3" id="KW-1185">Reference proteome</keyword>
<dbReference type="InterPro" id="IPR036237">
    <property type="entry name" value="Xyl_isomerase-like_sf"/>
</dbReference>
<name>A0A7X3CSH1_9BACL</name>
<dbReference type="InterPro" id="IPR013022">
    <property type="entry name" value="Xyl_isomerase-like_TIM-brl"/>
</dbReference>
<organism evidence="2 3">
    <name type="scientific">Paenibacillus validus</name>
    <dbReference type="NCBI Taxonomy" id="44253"/>
    <lineage>
        <taxon>Bacteria</taxon>
        <taxon>Bacillati</taxon>
        <taxon>Bacillota</taxon>
        <taxon>Bacilli</taxon>
        <taxon>Bacillales</taxon>
        <taxon>Paenibacillaceae</taxon>
        <taxon>Paenibacillus</taxon>
    </lineage>
</organism>
<dbReference type="EMBL" id="WNZX01000002">
    <property type="protein sequence ID" value="MUG70002.1"/>
    <property type="molecule type" value="Genomic_DNA"/>
</dbReference>
<dbReference type="Pfam" id="PF01261">
    <property type="entry name" value="AP_endonuc_2"/>
    <property type="match status" value="1"/>
</dbReference>
<reference evidence="2 3" key="1">
    <citation type="submission" date="2019-11" db="EMBL/GenBank/DDBJ databases">
        <title>Draft genome sequences of five Paenibacillus species of dairy origin.</title>
        <authorList>
            <person name="Olajide A.M."/>
            <person name="Chen S."/>
            <person name="Lapointe G."/>
        </authorList>
    </citation>
    <scope>NUCLEOTIDE SEQUENCE [LARGE SCALE GENOMIC DNA]</scope>
    <source>
        <strain evidence="2 3">2CS3</strain>
    </source>
</reference>
<dbReference type="InterPro" id="IPR050312">
    <property type="entry name" value="IolE/XylAMocC-like"/>
</dbReference>
<evidence type="ECO:0000313" key="3">
    <source>
        <dbReference type="Proteomes" id="UP000450917"/>
    </source>
</evidence>
<dbReference type="RefSeq" id="WP_141335852.1">
    <property type="nucleotide sequence ID" value="NZ_JBDLZV010000001.1"/>
</dbReference>